<evidence type="ECO:0000256" key="5">
    <source>
        <dbReference type="ARBA" id="ARBA00022801"/>
    </source>
</evidence>
<keyword evidence="12" id="KW-0413">Isomerase</keyword>
<dbReference type="PROSITE" id="PS51193">
    <property type="entry name" value="HELICASE_ATP_BIND_2"/>
    <property type="match status" value="1"/>
</dbReference>
<protein>
    <submittedName>
        <fullName evidence="15">ATP-dependent DNA helicase</fullName>
    </submittedName>
</protein>
<dbReference type="InterPro" id="IPR006554">
    <property type="entry name" value="Helicase-like_DEXD_c2"/>
</dbReference>
<dbReference type="InterPro" id="IPR011604">
    <property type="entry name" value="PDDEXK-like_dom_sf"/>
</dbReference>
<proteinExistence type="inferred from homology"/>
<keyword evidence="2" id="KW-0479">Metal-binding</keyword>
<name>A0ABR8PSI8_9CLOT</name>
<gene>
    <name evidence="15" type="ORF">H9661_07135</name>
</gene>
<dbReference type="InterPro" id="IPR045028">
    <property type="entry name" value="DinG/Rad3-like"/>
</dbReference>
<dbReference type="Gene3D" id="1.10.275.30">
    <property type="match status" value="1"/>
</dbReference>
<dbReference type="InterPro" id="IPR027417">
    <property type="entry name" value="P-loop_NTPase"/>
</dbReference>
<keyword evidence="16" id="KW-1185">Reference proteome</keyword>
<evidence type="ECO:0000256" key="1">
    <source>
        <dbReference type="ARBA" id="ARBA00022485"/>
    </source>
</evidence>
<dbReference type="SMART" id="SM00488">
    <property type="entry name" value="DEXDc2"/>
    <property type="match status" value="1"/>
</dbReference>
<dbReference type="PANTHER" id="PTHR11472:SF34">
    <property type="entry name" value="REGULATOR OF TELOMERE ELONGATION HELICASE 1"/>
    <property type="match status" value="1"/>
</dbReference>
<keyword evidence="6 15" id="KW-0347">Helicase</keyword>
<organism evidence="15 16">
    <name type="scientific">Clostridium cibarium</name>
    <dbReference type="NCBI Taxonomy" id="2762247"/>
    <lineage>
        <taxon>Bacteria</taxon>
        <taxon>Bacillati</taxon>
        <taxon>Bacillota</taxon>
        <taxon>Clostridia</taxon>
        <taxon>Eubacteriales</taxon>
        <taxon>Clostridiaceae</taxon>
        <taxon>Clostridium</taxon>
    </lineage>
</organism>
<evidence type="ECO:0000256" key="3">
    <source>
        <dbReference type="ARBA" id="ARBA00022741"/>
    </source>
</evidence>
<evidence type="ECO:0000256" key="11">
    <source>
        <dbReference type="ARBA" id="ARBA00023204"/>
    </source>
</evidence>
<dbReference type="SMART" id="SM00491">
    <property type="entry name" value="HELICc2"/>
    <property type="match status" value="1"/>
</dbReference>
<evidence type="ECO:0000256" key="13">
    <source>
        <dbReference type="ARBA" id="ARBA00038058"/>
    </source>
</evidence>
<keyword evidence="11" id="KW-0234">DNA repair</keyword>
<evidence type="ECO:0000256" key="4">
    <source>
        <dbReference type="ARBA" id="ARBA00022763"/>
    </source>
</evidence>
<dbReference type="InterPro" id="IPR006555">
    <property type="entry name" value="ATP-dep_Helicase_C"/>
</dbReference>
<evidence type="ECO:0000259" key="14">
    <source>
        <dbReference type="PROSITE" id="PS51193"/>
    </source>
</evidence>
<keyword evidence="4" id="KW-0227">DNA damage</keyword>
<dbReference type="Gene3D" id="3.40.50.300">
    <property type="entry name" value="P-loop containing nucleotide triphosphate hydrolases"/>
    <property type="match status" value="2"/>
</dbReference>
<dbReference type="Gene3D" id="3.90.320.10">
    <property type="match status" value="1"/>
</dbReference>
<keyword evidence="1" id="KW-0004">4Fe-4S</keyword>
<comment type="caution">
    <text evidence="15">The sequence shown here is derived from an EMBL/GenBank/DDBJ whole genome shotgun (WGS) entry which is preliminary data.</text>
</comment>
<dbReference type="GO" id="GO:0004386">
    <property type="term" value="F:helicase activity"/>
    <property type="evidence" value="ECO:0007669"/>
    <property type="project" value="UniProtKB-KW"/>
</dbReference>
<evidence type="ECO:0000256" key="10">
    <source>
        <dbReference type="ARBA" id="ARBA00023125"/>
    </source>
</evidence>
<keyword evidence="3" id="KW-0547">Nucleotide-binding</keyword>
<dbReference type="EMBL" id="JACSRA010000008">
    <property type="protein sequence ID" value="MBD7911127.1"/>
    <property type="molecule type" value="Genomic_DNA"/>
</dbReference>
<evidence type="ECO:0000256" key="12">
    <source>
        <dbReference type="ARBA" id="ARBA00023235"/>
    </source>
</evidence>
<dbReference type="Pfam" id="PF13307">
    <property type="entry name" value="Helicase_C_2"/>
    <property type="match status" value="1"/>
</dbReference>
<keyword evidence="9" id="KW-0411">Iron-sulfur</keyword>
<feature type="domain" description="Helicase ATP-binding" evidence="14">
    <location>
        <begin position="185"/>
        <end position="436"/>
    </location>
</feature>
<reference evidence="15 16" key="1">
    <citation type="submission" date="2020-08" db="EMBL/GenBank/DDBJ databases">
        <title>A Genomic Blueprint of the Chicken Gut Microbiome.</title>
        <authorList>
            <person name="Gilroy R."/>
            <person name="Ravi A."/>
            <person name="Getino M."/>
            <person name="Pursley I."/>
            <person name="Horton D.L."/>
            <person name="Alikhan N.-F."/>
            <person name="Baker D."/>
            <person name="Gharbi K."/>
            <person name="Hall N."/>
            <person name="Watson M."/>
            <person name="Adriaenssens E.M."/>
            <person name="Foster-Nyarko E."/>
            <person name="Jarju S."/>
            <person name="Secka A."/>
            <person name="Antonio M."/>
            <person name="Oren A."/>
            <person name="Chaudhuri R."/>
            <person name="La Ragione R.M."/>
            <person name="Hildebrand F."/>
            <person name="Pallen M.J."/>
        </authorList>
    </citation>
    <scope>NUCLEOTIDE SEQUENCE [LARGE SCALE GENOMIC DNA]</scope>
    <source>
        <strain evidence="15 16">Sa3CVN1</strain>
    </source>
</reference>
<dbReference type="Proteomes" id="UP000627781">
    <property type="component" value="Unassembled WGS sequence"/>
</dbReference>
<dbReference type="InterPro" id="IPR010614">
    <property type="entry name" value="RAD3-like_helicase_DEAD"/>
</dbReference>
<evidence type="ECO:0000256" key="7">
    <source>
        <dbReference type="ARBA" id="ARBA00022840"/>
    </source>
</evidence>
<dbReference type="Pfam" id="PF06733">
    <property type="entry name" value="DEAD_2"/>
    <property type="match status" value="1"/>
</dbReference>
<comment type="similarity">
    <text evidence="13">Belongs to the helicase family. DinG subfamily.</text>
</comment>
<keyword evidence="5" id="KW-0378">Hydrolase</keyword>
<keyword evidence="10" id="KW-0238">DNA-binding</keyword>
<evidence type="ECO:0000256" key="8">
    <source>
        <dbReference type="ARBA" id="ARBA00023004"/>
    </source>
</evidence>
<evidence type="ECO:0000313" key="15">
    <source>
        <dbReference type="EMBL" id="MBD7911127.1"/>
    </source>
</evidence>
<evidence type="ECO:0000256" key="6">
    <source>
        <dbReference type="ARBA" id="ARBA00022806"/>
    </source>
</evidence>
<accession>A0ABR8PSI8</accession>
<dbReference type="InterPro" id="IPR014013">
    <property type="entry name" value="Helic_SF1/SF2_ATP-bd_DinG/Rad3"/>
</dbReference>
<keyword evidence="7" id="KW-0067">ATP-binding</keyword>
<evidence type="ECO:0000256" key="2">
    <source>
        <dbReference type="ARBA" id="ARBA00022723"/>
    </source>
</evidence>
<evidence type="ECO:0000256" key="9">
    <source>
        <dbReference type="ARBA" id="ARBA00023014"/>
    </source>
</evidence>
<keyword evidence="8" id="KW-0408">Iron</keyword>
<dbReference type="SUPFAM" id="SSF52540">
    <property type="entry name" value="P-loop containing nucleoside triphosphate hydrolases"/>
    <property type="match status" value="2"/>
</dbReference>
<dbReference type="PANTHER" id="PTHR11472">
    <property type="entry name" value="DNA REPAIR DEAD HELICASE RAD3/XP-D SUBFAMILY MEMBER"/>
    <property type="match status" value="1"/>
</dbReference>
<sequence>MMAVEVRKSVREFVEVILKSGSLDNRFKTNARALEGVRAHQKLQKSNEEIYKEYEKEVYLKTDIDMDDFILHLEGRCDGIIKDGDNIIVEEIKSTYVPLRDIYDDFNIMHWSQGKIYAYMISKERCISTIYVQLSYYNLETNEVKSFLNRYEFEELATYIEELVGYYKKYVLVEIKHKEMRNKTIMGIIFPFNEYRAGQLDLIRACYGTIKEGKKIFLQAPTGIGKTISTLFPSIKAVGKGLADRIFYLTAKNVNRKVAEDTLEDLRRQGLVFKSISLTAKEKICRNDKVECNEEMCPYAKNYYDKVKNIIFEVLENEDFISYRELIYYGDKYKICPFELSLDLVKWCDGVICDYNYIFDPKVYLRRIVDDEGENNIILVDEAHNLIDRGRSGYSTKLSKSEFLNLRREVKGVLPNIYKIINKINKLFIEEKRNCEAQDKNSIFYKEVPKELCKILRSFHRESEEVLVRKEKFRFTDLLLDIYFDINSFLSISELYGDDYVTYVNIERDDVIISMFCVDPAEKLKSTMDKFKATILFSATLAPFQYFIKVLGGDINDYRLKLRSPFPKENLEVYLYKGNTRYSARDKTLPQICNKIFEFINIQKGNYMIFFPSYEYANKAKFYIEDNFQVNNIISQEANMDDEDRKRFLSRFEEGEDVIAFCVVGGLFSEGIDLPGDKLIGAIVVGVGYPKVSLEGEIIKNHFSEEGERIAYIYPGMNKVMQAVGRVIRTEEDKGRVLLIDDRYTNSEYFNLMPEEWQPLKIIK</sequence>
<evidence type="ECO:0000313" key="16">
    <source>
        <dbReference type="Proteomes" id="UP000627781"/>
    </source>
</evidence>